<dbReference type="InterPro" id="IPR050076">
    <property type="entry name" value="ArchSynthase1/Queuine_TRR"/>
</dbReference>
<sequence>MEFYIGWSHSDAIFCDYFPQCPVLISAIPDNRGGVKRYKNKPSKLILDCGSVFYVKQKVRPPLKDVFDIQLSLLEDCEKEAIVRMVHFDEPLLNKFSLSERYMAIERTLFNAYEYFNIFHKCNLPKSVQPMGVIQGYDQASIEFSAYELIKMGYTKFGIGSLLFKHQTQQIEMIRRAADVVGPSNLHVFGVTGIPQLSAMVDIGVSSFDSTRPTMAAAFFQVFYSRPFRTFFLSESRAKPTSPRLENPLHCECPVCENDARQILVPSPREYMKLRSIHNYYHLLRTFNDILENKKRRSEHVVSNVLRTGN</sequence>
<evidence type="ECO:0000313" key="5">
    <source>
        <dbReference type="Proteomes" id="UP000028123"/>
    </source>
</evidence>
<dbReference type="EMBL" id="JNVM01000047">
    <property type="protein sequence ID" value="KEQ21995.1"/>
    <property type="molecule type" value="Genomic_DNA"/>
</dbReference>
<organism evidence="4 5">
    <name type="scientific">Paenibacillus tyrfis</name>
    <dbReference type="NCBI Taxonomy" id="1501230"/>
    <lineage>
        <taxon>Bacteria</taxon>
        <taxon>Bacillati</taxon>
        <taxon>Bacillota</taxon>
        <taxon>Bacilli</taxon>
        <taxon>Bacillales</taxon>
        <taxon>Paenibacillaceae</taxon>
        <taxon>Paenibacillus</taxon>
    </lineage>
</organism>
<dbReference type="GO" id="GO:0008616">
    <property type="term" value="P:tRNA queuosine(34) biosynthetic process"/>
    <property type="evidence" value="ECO:0007669"/>
    <property type="project" value="UniProtKB-KW"/>
</dbReference>
<gene>
    <name evidence="4" type="ORF">ET33_28415</name>
</gene>
<reference evidence="4 5" key="1">
    <citation type="submission" date="2014-06" db="EMBL/GenBank/DDBJ databases">
        <title>Draft genome sequence of Paenibacillus sp. MSt1.</title>
        <authorList>
            <person name="Aw Y.K."/>
            <person name="Ong K.S."/>
            <person name="Gan H.M."/>
            <person name="Lee S.M."/>
        </authorList>
    </citation>
    <scope>NUCLEOTIDE SEQUENCE [LARGE SCALE GENOMIC DNA]</scope>
    <source>
        <strain evidence="4 5">MSt1</strain>
    </source>
</reference>
<protein>
    <submittedName>
        <fullName evidence="4">Queuine tRNA-ribosyltransferase</fullName>
    </submittedName>
</protein>
<proteinExistence type="predicted"/>
<dbReference type="InterPro" id="IPR036511">
    <property type="entry name" value="TGT-like_sf"/>
</dbReference>
<evidence type="ECO:0000256" key="2">
    <source>
        <dbReference type="ARBA" id="ARBA00022785"/>
    </source>
</evidence>
<keyword evidence="4" id="KW-0808">Transferase</keyword>
<dbReference type="eggNOG" id="COG0343">
    <property type="taxonomic scope" value="Bacteria"/>
</dbReference>
<feature type="domain" description="tRNA-guanine(15) transglycosylase-like" evidence="3">
    <location>
        <begin position="85"/>
        <end position="290"/>
    </location>
</feature>
<keyword evidence="1" id="KW-0819">tRNA processing</keyword>
<accession>A0A081NU72</accession>
<dbReference type="SUPFAM" id="SSF51713">
    <property type="entry name" value="tRNA-guanine transglycosylase"/>
    <property type="match status" value="1"/>
</dbReference>
<evidence type="ECO:0000259" key="3">
    <source>
        <dbReference type="Pfam" id="PF01702"/>
    </source>
</evidence>
<dbReference type="RefSeq" id="WP_036692700.1">
    <property type="nucleotide sequence ID" value="NZ_JNVM01000047.1"/>
</dbReference>
<dbReference type="Gene3D" id="3.20.20.105">
    <property type="entry name" value="Queuine tRNA-ribosyltransferase-like"/>
    <property type="match status" value="1"/>
</dbReference>
<dbReference type="PANTHER" id="PTHR46499">
    <property type="entry name" value="QUEUINE TRNA-RIBOSYLTRANSFERASE"/>
    <property type="match status" value="1"/>
</dbReference>
<keyword evidence="5" id="KW-1185">Reference proteome</keyword>
<dbReference type="InterPro" id="IPR002616">
    <property type="entry name" value="tRNA_ribo_trans-like"/>
</dbReference>
<dbReference type="OrthoDB" id="2834014at2"/>
<dbReference type="GO" id="GO:0016740">
    <property type="term" value="F:transferase activity"/>
    <property type="evidence" value="ECO:0007669"/>
    <property type="project" value="UniProtKB-KW"/>
</dbReference>
<keyword evidence="2" id="KW-0671">Queuosine biosynthesis</keyword>
<dbReference type="AlphaFoldDB" id="A0A081NU72"/>
<comment type="caution">
    <text evidence="4">The sequence shown here is derived from an EMBL/GenBank/DDBJ whole genome shotgun (WGS) entry which is preliminary data.</text>
</comment>
<dbReference type="GO" id="GO:0005737">
    <property type="term" value="C:cytoplasm"/>
    <property type="evidence" value="ECO:0007669"/>
    <property type="project" value="TreeGrafter"/>
</dbReference>
<dbReference type="Proteomes" id="UP000028123">
    <property type="component" value="Unassembled WGS sequence"/>
</dbReference>
<dbReference type="Pfam" id="PF01702">
    <property type="entry name" value="TGT"/>
    <property type="match status" value="1"/>
</dbReference>
<evidence type="ECO:0000313" key="4">
    <source>
        <dbReference type="EMBL" id="KEQ21995.1"/>
    </source>
</evidence>
<name>A0A081NU72_9BACL</name>
<evidence type="ECO:0000256" key="1">
    <source>
        <dbReference type="ARBA" id="ARBA00022694"/>
    </source>
</evidence>
<dbReference type="PANTHER" id="PTHR46499:SF1">
    <property type="entry name" value="QUEUINE TRNA-RIBOSYLTRANSFERASE"/>
    <property type="match status" value="1"/>
</dbReference>